<accession>A0ABW3EYW4</accession>
<dbReference type="Proteomes" id="UP001596972">
    <property type="component" value="Unassembled WGS sequence"/>
</dbReference>
<proteinExistence type="predicted"/>
<name>A0ABW3EYW4_9ACTN</name>
<reference evidence="4" key="1">
    <citation type="journal article" date="2019" name="Int. J. Syst. Evol. Microbiol.">
        <title>The Global Catalogue of Microorganisms (GCM) 10K type strain sequencing project: providing services to taxonomists for standard genome sequencing and annotation.</title>
        <authorList>
            <consortium name="The Broad Institute Genomics Platform"/>
            <consortium name="The Broad Institute Genome Sequencing Center for Infectious Disease"/>
            <person name="Wu L."/>
            <person name="Ma J."/>
        </authorList>
    </citation>
    <scope>NUCLEOTIDE SEQUENCE [LARGE SCALE GENOMIC DNA]</scope>
    <source>
        <strain evidence="4">JCM 31202</strain>
    </source>
</reference>
<organism evidence="3 4">
    <name type="scientific">Actinomadura sediminis</name>
    <dbReference type="NCBI Taxonomy" id="1038904"/>
    <lineage>
        <taxon>Bacteria</taxon>
        <taxon>Bacillati</taxon>
        <taxon>Actinomycetota</taxon>
        <taxon>Actinomycetes</taxon>
        <taxon>Streptosporangiales</taxon>
        <taxon>Thermomonosporaceae</taxon>
        <taxon>Actinomadura</taxon>
    </lineage>
</organism>
<feature type="region of interest" description="Disordered" evidence="1">
    <location>
        <begin position="150"/>
        <end position="170"/>
    </location>
</feature>
<dbReference type="RefSeq" id="WP_378306333.1">
    <property type="nucleotide sequence ID" value="NZ_JBHTJA010000134.1"/>
</dbReference>
<sequence>MRARITGRATLPAVVAASVVAAAAPAAAQVAVPAAAMDPAPVAVPVEKNKDCERGLELLKQIKVLPGQPDLAKTLCTLDADKSSSEEEPAKPRGLQMPRDYTPPAAGQPTEQNTRAHDVAEHQDKLLGLPMDWPEGLTVWVPTFQQGEWHSYSNSAAGGAGQDKPAAPIR</sequence>
<evidence type="ECO:0000313" key="3">
    <source>
        <dbReference type="EMBL" id="MFD0905427.1"/>
    </source>
</evidence>
<feature type="region of interest" description="Disordered" evidence="1">
    <location>
        <begin position="77"/>
        <end position="118"/>
    </location>
</feature>
<evidence type="ECO:0008006" key="5">
    <source>
        <dbReference type="Google" id="ProtNLM"/>
    </source>
</evidence>
<protein>
    <recommendedName>
        <fullName evidence="5">Secreted protein</fullName>
    </recommendedName>
</protein>
<feature type="signal peptide" evidence="2">
    <location>
        <begin position="1"/>
        <end position="28"/>
    </location>
</feature>
<keyword evidence="4" id="KW-1185">Reference proteome</keyword>
<feature type="compositionally biased region" description="Basic and acidic residues" evidence="1">
    <location>
        <begin position="79"/>
        <end position="91"/>
    </location>
</feature>
<comment type="caution">
    <text evidence="3">The sequence shown here is derived from an EMBL/GenBank/DDBJ whole genome shotgun (WGS) entry which is preliminary data.</text>
</comment>
<dbReference type="EMBL" id="JBHTJA010000134">
    <property type="protein sequence ID" value="MFD0905427.1"/>
    <property type="molecule type" value="Genomic_DNA"/>
</dbReference>
<evidence type="ECO:0000256" key="2">
    <source>
        <dbReference type="SAM" id="SignalP"/>
    </source>
</evidence>
<evidence type="ECO:0000256" key="1">
    <source>
        <dbReference type="SAM" id="MobiDB-lite"/>
    </source>
</evidence>
<keyword evidence="2" id="KW-0732">Signal</keyword>
<evidence type="ECO:0000313" key="4">
    <source>
        <dbReference type="Proteomes" id="UP001596972"/>
    </source>
</evidence>
<feature type="chain" id="PRO_5045339400" description="Secreted protein" evidence="2">
    <location>
        <begin position="29"/>
        <end position="170"/>
    </location>
</feature>
<gene>
    <name evidence="3" type="ORF">ACFQ11_33980</name>
</gene>